<evidence type="ECO:0000313" key="3">
    <source>
        <dbReference type="Proteomes" id="UP000276133"/>
    </source>
</evidence>
<evidence type="ECO:0000313" key="2">
    <source>
        <dbReference type="EMBL" id="RNA42771.1"/>
    </source>
</evidence>
<keyword evidence="1" id="KW-0472">Membrane</keyword>
<protein>
    <submittedName>
        <fullName evidence="2">Uncharacterized protein</fullName>
    </submittedName>
</protein>
<dbReference type="EMBL" id="REGN01000323">
    <property type="protein sequence ID" value="RNA42771.1"/>
    <property type="molecule type" value="Genomic_DNA"/>
</dbReference>
<name>A0A3M7T445_BRAPC</name>
<feature type="transmembrane region" description="Helical" evidence="1">
    <location>
        <begin position="22"/>
        <end position="40"/>
    </location>
</feature>
<sequence>MIKNVRVHFYKKENKIDHKKNFKFYSLILTFCDILFCLDYEKNIKSKFELLNTVNDYRNKLITSRNECDLTYHVFIIKEMIAKTLTI</sequence>
<keyword evidence="1" id="KW-0812">Transmembrane</keyword>
<proteinExistence type="predicted"/>
<comment type="caution">
    <text evidence="2">The sequence shown here is derived from an EMBL/GenBank/DDBJ whole genome shotgun (WGS) entry which is preliminary data.</text>
</comment>
<accession>A0A3M7T445</accession>
<keyword evidence="3" id="KW-1185">Reference proteome</keyword>
<evidence type="ECO:0000256" key="1">
    <source>
        <dbReference type="SAM" id="Phobius"/>
    </source>
</evidence>
<dbReference type="Proteomes" id="UP000276133">
    <property type="component" value="Unassembled WGS sequence"/>
</dbReference>
<reference evidence="2 3" key="1">
    <citation type="journal article" date="2018" name="Sci. Rep.">
        <title>Genomic signatures of local adaptation to the degree of environmental predictability in rotifers.</title>
        <authorList>
            <person name="Franch-Gras L."/>
            <person name="Hahn C."/>
            <person name="Garcia-Roger E.M."/>
            <person name="Carmona M.J."/>
            <person name="Serra M."/>
            <person name="Gomez A."/>
        </authorList>
    </citation>
    <scope>NUCLEOTIDE SEQUENCE [LARGE SCALE GENOMIC DNA]</scope>
    <source>
        <strain evidence="2">HYR1</strain>
    </source>
</reference>
<gene>
    <name evidence="2" type="ORF">BpHYR1_021874</name>
</gene>
<organism evidence="2 3">
    <name type="scientific">Brachionus plicatilis</name>
    <name type="common">Marine rotifer</name>
    <name type="synonym">Brachionus muelleri</name>
    <dbReference type="NCBI Taxonomy" id="10195"/>
    <lineage>
        <taxon>Eukaryota</taxon>
        <taxon>Metazoa</taxon>
        <taxon>Spiralia</taxon>
        <taxon>Gnathifera</taxon>
        <taxon>Rotifera</taxon>
        <taxon>Eurotatoria</taxon>
        <taxon>Monogononta</taxon>
        <taxon>Pseudotrocha</taxon>
        <taxon>Ploima</taxon>
        <taxon>Brachionidae</taxon>
        <taxon>Brachionus</taxon>
    </lineage>
</organism>
<dbReference type="AlphaFoldDB" id="A0A3M7T445"/>
<keyword evidence="1" id="KW-1133">Transmembrane helix</keyword>